<dbReference type="EMBL" id="JACBXS010000013">
    <property type="protein sequence ID" value="NYS24943.1"/>
    <property type="molecule type" value="Genomic_DNA"/>
</dbReference>
<dbReference type="PANTHER" id="PTHR28152:SF1">
    <property type="entry name" value="HYDROXYACYL-THIOESTER DEHYDRATASE TYPE 2, MITOCHONDRIAL"/>
    <property type="match status" value="1"/>
</dbReference>
<evidence type="ECO:0000256" key="1">
    <source>
        <dbReference type="SAM" id="MobiDB-lite"/>
    </source>
</evidence>
<dbReference type="InterPro" id="IPR052741">
    <property type="entry name" value="Mitochondrial_HTD2"/>
</dbReference>
<feature type="domain" description="FAS1-like dehydratase" evidence="2">
    <location>
        <begin position="15"/>
        <end position="142"/>
    </location>
</feature>
<dbReference type="AlphaFoldDB" id="A0A7Z0HZ38"/>
<reference evidence="3 4" key="1">
    <citation type="journal article" date="2000" name="Arch. Microbiol.">
        <title>Rhodobaca bogoriensis gen. nov. and sp. nov., an alkaliphilic purple nonsulfur bacterium from African Rift Valley soda lakes.</title>
        <authorList>
            <person name="Milford A.D."/>
            <person name="Achenbach L.A."/>
            <person name="Jung D.O."/>
            <person name="Madigan M.T."/>
        </authorList>
    </citation>
    <scope>NUCLEOTIDE SEQUENCE [LARGE SCALE GENOMIC DNA]</scope>
    <source>
        <strain evidence="3 4">2376</strain>
    </source>
</reference>
<accession>A0A7Z0HZ38</accession>
<feature type="region of interest" description="Disordered" evidence="1">
    <location>
        <begin position="151"/>
        <end position="170"/>
    </location>
</feature>
<dbReference type="InterPro" id="IPR039569">
    <property type="entry name" value="FAS1-like_DH_region"/>
</dbReference>
<name>A0A7Z0HZ38_9RHOB</name>
<dbReference type="InterPro" id="IPR029069">
    <property type="entry name" value="HotDog_dom_sf"/>
</dbReference>
<dbReference type="Pfam" id="PF13452">
    <property type="entry name" value="FAS1_DH_region"/>
    <property type="match status" value="1"/>
</dbReference>
<dbReference type="Proteomes" id="UP000529417">
    <property type="component" value="Unassembled WGS sequence"/>
</dbReference>
<comment type="caution">
    <text evidence="3">The sequence shown here is derived from an EMBL/GenBank/DDBJ whole genome shotgun (WGS) entry which is preliminary data.</text>
</comment>
<evidence type="ECO:0000259" key="2">
    <source>
        <dbReference type="Pfam" id="PF13452"/>
    </source>
</evidence>
<evidence type="ECO:0000313" key="3">
    <source>
        <dbReference type="EMBL" id="NYS24943.1"/>
    </source>
</evidence>
<dbReference type="Gene3D" id="3.10.129.10">
    <property type="entry name" value="Hotdog Thioesterase"/>
    <property type="match status" value="2"/>
</dbReference>
<keyword evidence="4" id="KW-1185">Reference proteome</keyword>
<dbReference type="SUPFAM" id="SSF54637">
    <property type="entry name" value="Thioesterase/thiol ester dehydrase-isomerase"/>
    <property type="match status" value="1"/>
</dbReference>
<dbReference type="RefSeq" id="WP_179905645.1">
    <property type="nucleotide sequence ID" value="NZ_JACBXS010000013.1"/>
</dbReference>
<organism evidence="3 4">
    <name type="scientific">Rhabdonatronobacter sediminivivens</name>
    <dbReference type="NCBI Taxonomy" id="2743469"/>
    <lineage>
        <taxon>Bacteria</taxon>
        <taxon>Pseudomonadati</taxon>
        <taxon>Pseudomonadota</taxon>
        <taxon>Alphaproteobacteria</taxon>
        <taxon>Rhodobacterales</taxon>
        <taxon>Paracoccaceae</taxon>
        <taxon>Rhabdonatronobacter</taxon>
    </lineage>
</organism>
<proteinExistence type="predicted"/>
<dbReference type="PANTHER" id="PTHR28152">
    <property type="entry name" value="HYDROXYACYL-THIOESTER DEHYDRATASE TYPE 2, MITOCHONDRIAL"/>
    <property type="match status" value="1"/>
</dbReference>
<gene>
    <name evidence="3" type="ORF">HUK65_08040</name>
</gene>
<evidence type="ECO:0000313" key="4">
    <source>
        <dbReference type="Proteomes" id="UP000529417"/>
    </source>
</evidence>
<protein>
    <submittedName>
        <fullName evidence="3">MaoC family dehydratase N-terminal domain-containing protein</fullName>
    </submittedName>
</protein>
<dbReference type="GO" id="GO:0019171">
    <property type="term" value="F:(3R)-hydroxyacyl-[acyl-carrier-protein] dehydratase activity"/>
    <property type="evidence" value="ECO:0007669"/>
    <property type="project" value="TreeGrafter"/>
</dbReference>
<sequence length="276" mass="30118">MTDAPKIDIAHLRGWIGQSAEHHDTITPRLLAEFAATLDRPVVETPLSPALHWCLALPTPPLSDLGYDGHEALGRFLPPVPLPRRMWAGGEVELLAPLRLHDPVTRRSSVQDVTLKTGRSGALVFVTVAHELHSPRGLAVRERQDLVYRAPADSAAPTPPPEAPAPEHSRELTADPVMLFRYSAITFNGHRIHYDTDHCRDEGYPGLVVHGPLQATLMLELATKLMGRPPARFRFRGLGPLFAGTPFTVNAREGAAGLELWTAGPDARIAMRAKAA</sequence>